<protein>
    <submittedName>
        <fullName evidence="1">Uncharacterized protein</fullName>
    </submittedName>
</protein>
<dbReference type="Proteomes" id="UP000095347">
    <property type="component" value="Unassembled WGS sequence"/>
</dbReference>
<keyword evidence="2" id="KW-1185">Reference proteome</keyword>
<gene>
    <name evidence="1" type="ORF">BEN30_03280</name>
</gene>
<sequence length="89" mass="9220">MAMDVVTVAYLADCTMQSTRIHFELDIPVPPGKAAALKAAMDSGDWASVKAQAKAFAPLAVSGSLDYFISVAPQKSTPPSTPAVKKPAA</sequence>
<name>A0A1E5QAU0_9PROT</name>
<dbReference type="EMBL" id="MCGG01000008">
    <property type="protein sequence ID" value="OEJ69138.1"/>
    <property type="molecule type" value="Genomic_DNA"/>
</dbReference>
<accession>A0A1E5QAU0</accession>
<proteinExistence type="predicted"/>
<organism evidence="1 2">
    <name type="scientific">Magnetovibrio blakemorei</name>
    <dbReference type="NCBI Taxonomy" id="28181"/>
    <lineage>
        <taxon>Bacteria</taxon>
        <taxon>Pseudomonadati</taxon>
        <taxon>Pseudomonadota</taxon>
        <taxon>Alphaproteobacteria</taxon>
        <taxon>Rhodospirillales</taxon>
        <taxon>Magnetovibrionaceae</taxon>
        <taxon>Magnetovibrio</taxon>
    </lineage>
</organism>
<dbReference type="AlphaFoldDB" id="A0A1E5QAU0"/>
<dbReference type="STRING" id="28181.BEN30_03280"/>
<dbReference type="RefSeq" id="WP_069956602.1">
    <property type="nucleotide sequence ID" value="NZ_MCGG01000008.1"/>
</dbReference>
<reference evidence="2" key="1">
    <citation type="submission" date="2016-07" db="EMBL/GenBank/DDBJ databases">
        <authorList>
            <person name="Florea S."/>
            <person name="Webb J.S."/>
            <person name="Jaromczyk J."/>
            <person name="Schardl C.L."/>
        </authorList>
    </citation>
    <scope>NUCLEOTIDE SEQUENCE [LARGE SCALE GENOMIC DNA]</scope>
    <source>
        <strain evidence="2">MV-1</strain>
    </source>
</reference>
<evidence type="ECO:0000313" key="1">
    <source>
        <dbReference type="EMBL" id="OEJ69138.1"/>
    </source>
</evidence>
<comment type="caution">
    <text evidence="1">The sequence shown here is derived from an EMBL/GenBank/DDBJ whole genome shotgun (WGS) entry which is preliminary data.</text>
</comment>
<evidence type="ECO:0000313" key="2">
    <source>
        <dbReference type="Proteomes" id="UP000095347"/>
    </source>
</evidence>